<dbReference type="Gene3D" id="3.40.50.150">
    <property type="entry name" value="Vaccinia Virus protein VP39"/>
    <property type="match status" value="1"/>
</dbReference>
<dbReference type="InterPro" id="IPR020598">
    <property type="entry name" value="rRNA_Ade_methylase_Trfase_N"/>
</dbReference>
<dbReference type="PROSITE" id="PS51689">
    <property type="entry name" value="SAM_RNA_A_N6_MT"/>
    <property type="match status" value="1"/>
</dbReference>
<dbReference type="GO" id="GO:0008168">
    <property type="term" value="F:methyltransferase activity"/>
    <property type="evidence" value="ECO:0007669"/>
    <property type="project" value="UniProtKB-KW"/>
</dbReference>
<reference evidence="8 9" key="1">
    <citation type="submission" date="2020-04" db="EMBL/GenBank/DDBJ databases">
        <title>Thermobifida alba genome sequencing and assembly.</title>
        <authorList>
            <person name="Luzics S."/>
            <person name="Horvath B."/>
            <person name="Nagy I."/>
            <person name="Toth A."/>
            <person name="Nagy I."/>
            <person name="Kukolya J."/>
        </authorList>
    </citation>
    <scope>NUCLEOTIDE SEQUENCE [LARGE SCALE GENOMIC DNA]</scope>
    <source>
        <strain evidence="8 9">DSM 43795</strain>
    </source>
</reference>
<feature type="binding site" evidence="5">
    <location>
        <position position="16"/>
    </location>
    <ligand>
        <name>S-adenosyl-L-methionine</name>
        <dbReference type="ChEBI" id="CHEBI:59789"/>
    </ligand>
</feature>
<organism evidence="8 9">
    <name type="scientific">Thermobifida alba</name>
    <name type="common">Thermomonospora alba</name>
    <dbReference type="NCBI Taxonomy" id="53522"/>
    <lineage>
        <taxon>Bacteria</taxon>
        <taxon>Bacillati</taxon>
        <taxon>Actinomycetota</taxon>
        <taxon>Actinomycetes</taxon>
        <taxon>Streptosporangiales</taxon>
        <taxon>Nocardiopsidaceae</taxon>
        <taxon>Thermobifida</taxon>
    </lineage>
</organism>
<comment type="caution">
    <text evidence="5">Lacks conserved residue(s) required for the propagation of feature annotation.</text>
</comment>
<feature type="region of interest" description="Disordered" evidence="6">
    <location>
        <begin position="254"/>
        <end position="279"/>
    </location>
</feature>
<gene>
    <name evidence="8" type="primary">erm</name>
    <name evidence="8" type="ORF">FOF52_15385</name>
</gene>
<keyword evidence="3 5" id="KW-0949">S-adenosyl-L-methionine</keyword>
<dbReference type="InterPro" id="IPR001737">
    <property type="entry name" value="KsgA/Erm"/>
</dbReference>
<dbReference type="RefSeq" id="WP_248590659.1">
    <property type="nucleotide sequence ID" value="NZ_BAABEB010000005.1"/>
</dbReference>
<proteinExistence type="inferred from homology"/>
<dbReference type="GO" id="GO:0032259">
    <property type="term" value="P:methylation"/>
    <property type="evidence" value="ECO:0007669"/>
    <property type="project" value="UniProtKB-KW"/>
</dbReference>
<evidence type="ECO:0000256" key="4">
    <source>
        <dbReference type="ARBA" id="ARBA00022884"/>
    </source>
</evidence>
<evidence type="ECO:0000256" key="3">
    <source>
        <dbReference type="ARBA" id="ARBA00022691"/>
    </source>
</evidence>
<evidence type="ECO:0000259" key="7">
    <source>
        <dbReference type="SMART" id="SM00650"/>
    </source>
</evidence>
<dbReference type="CDD" id="cd02440">
    <property type="entry name" value="AdoMet_MTases"/>
    <property type="match status" value="1"/>
</dbReference>
<keyword evidence="4 5" id="KW-0694">RNA-binding</keyword>
<evidence type="ECO:0000256" key="5">
    <source>
        <dbReference type="PROSITE-ProRule" id="PRU01026"/>
    </source>
</evidence>
<feature type="binding site" evidence="5">
    <location>
        <position position="102"/>
    </location>
    <ligand>
        <name>S-adenosyl-L-methionine</name>
        <dbReference type="ChEBI" id="CHEBI:59789"/>
    </ligand>
</feature>
<evidence type="ECO:0000256" key="2">
    <source>
        <dbReference type="ARBA" id="ARBA00022679"/>
    </source>
</evidence>
<dbReference type="InterPro" id="IPR029063">
    <property type="entry name" value="SAM-dependent_MTases_sf"/>
</dbReference>
<feature type="compositionally biased region" description="Basic and acidic residues" evidence="6">
    <location>
        <begin position="270"/>
        <end position="279"/>
    </location>
</feature>
<feature type="binding site" evidence="5">
    <location>
        <position position="18"/>
    </location>
    <ligand>
        <name>S-adenosyl-L-methionine</name>
        <dbReference type="ChEBI" id="CHEBI:59789"/>
    </ligand>
</feature>
<dbReference type="SUPFAM" id="SSF53335">
    <property type="entry name" value="S-adenosyl-L-methionine-dependent methyltransferases"/>
    <property type="match status" value="1"/>
</dbReference>
<sequence length="279" mass="31066">MSSPSRHGGRHELGQNFLTDRAVIADIQRLVAATRGPIVELAAGDGALTVPLGRLGRPVTAVELDPRRARRLRRRVTGNVTVVNDDLLRFRLPNVPHVVVGNLPFHLTTAALRRLLAAPHWRTAVLVVQWEVARRRAGVGGATLLTASWWPWYEFAVHARIPARAFRPVPSVDGGLLTATRRPEPLVADRKGYQRFVSRVFTGPGRGLGEILLRTGQVPRPVLRGWLRAHRVSPHALPRDLTARQWADLWTRVRPDADPAGPRPRGLTASRRDGHIEEW</sequence>
<keyword evidence="1 5" id="KW-0489">Methyltransferase</keyword>
<evidence type="ECO:0000313" key="9">
    <source>
        <dbReference type="Proteomes" id="UP000832041"/>
    </source>
</evidence>
<dbReference type="Pfam" id="PF00398">
    <property type="entry name" value="RrnaAD"/>
    <property type="match status" value="1"/>
</dbReference>
<comment type="similarity">
    <text evidence="5">Belongs to the class I-like SAM-binding methyltransferase superfamily. rRNA adenine N(6)-methyltransferase family.</text>
</comment>
<keyword evidence="2 5" id="KW-0808">Transferase</keyword>
<accession>A0ABY4L3D1</accession>
<dbReference type="EMBL" id="CP051627">
    <property type="protein sequence ID" value="UPT22174.1"/>
    <property type="molecule type" value="Genomic_DNA"/>
</dbReference>
<feature type="binding site" evidence="5">
    <location>
        <position position="63"/>
    </location>
    <ligand>
        <name>S-adenosyl-L-methionine</name>
        <dbReference type="ChEBI" id="CHEBI:59789"/>
    </ligand>
</feature>
<name>A0ABY4L3D1_THEAE</name>
<evidence type="ECO:0000256" key="6">
    <source>
        <dbReference type="SAM" id="MobiDB-lite"/>
    </source>
</evidence>
<evidence type="ECO:0000313" key="8">
    <source>
        <dbReference type="EMBL" id="UPT22174.1"/>
    </source>
</evidence>
<dbReference type="PANTHER" id="PTHR11727">
    <property type="entry name" value="DIMETHYLADENOSINE TRANSFERASE"/>
    <property type="match status" value="1"/>
</dbReference>
<evidence type="ECO:0000256" key="1">
    <source>
        <dbReference type="ARBA" id="ARBA00022603"/>
    </source>
</evidence>
<feature type="domain" description="Ribosomal RNA adenine methylase transferase N-terminal" evidence="7">
    <location>
        <begin position="23"/>
        <end position="183"/>
    </location>
</feature>
<feature type="binding site" evidence="5">
    <location>
        <position position="86"/>
    </location>
    <ligand>
        <name>S-adenosyl-L-methionine</name>
        <dbReference type="ChEBI" id="CHEBI:59789"/>
    </ligand>
</feature>
<keyword evidence="9" id="KW-1185">Reference proteome</keyword>
<dbReference type="PANTHER" id="PTHR11727:SF7">
    <property type="entry name" value="DIMETHYLADENOSINE TRANSFERASE-RELATED"/>
    <property type="match status" value="1"/>
</dbReference>
<dbReference type="NCBIfam" id="NF000499">
    <property type="entry name" value="Erm23S_rRNA_broad"/>
    <property type="match status" value="1"/>
</dbReference>
<dbReference type="Proteomes" id="UP000832041">
    <property type="component" value="Chromosome"/>
</dbReference>
<protein>
    <submittedName>
        <fullName evidence="8">23S ribosomal RNA methyltransferase Erm</fullName>
    </submittedName>
</protein>
<dbReference type="SMART" id="SM00650">
    <property type="entry name" value="rADc"/>
    <property type="match status" value="1"/>
</dbReference>